<dbReference type="GO" id="GO:0004416">
    <property type="term" value="F:hydroxyacylglutathione hydrolase activity"/>
    <property type="evidence" value="ECO:0007669"/>
    <property type="project" value="UniProtKB-UniRule"/>
</dbReference>
<feature type="binding site" evidence="7">
    <location>
        <position position="130"/>
    </location>
    <ligand>
        <name>Zn(2+)</name>
        <dbReference type="ChEBI" id="CHEBI:29105"/>
        <label>2</label>
    </ligand>
</feature>
<dbReference type="InterPro" id="IPR032282">
    <property type="entry name" value="HAGH_C"/>
</dbReference>
<feature type="binding site" evidence="7">
    <location>
        <position position="59"/>
    </location>
    <ligand>
        <name>Zn(2+)</name>
        <dbReference type="ChEBI" id="CHEBI:29105"/>
        <label>2</label>
    </ligand>
</feature>
<dbReference type="PATRIC" id="fig|1401685.3.peg.327"/>
<comment type="subunit">
    <text evidence="7">Monomer.</text>
</comment>
<evidence type="ECO:0000313" key="9">
    <source>
        <dbReference type="EMBL" id="ETO91915.1"/>
    </source>
</evidence>
<dbReference type="STRING" id="1401685.P857_1095"/>
<dbReference type="InterPro" id="IPR050110">
    <property type="entry name" value="Glyoxalase_II_hydrolase"/>
</dbReference>
<evidence type="ECO:0000256" key="2">
    <source>
        <dbReference type="ARBA" id="ARBA00004963"/>
    </source>
</evidence>
<evidence type="ECO:0000256" key="1">
    <source>
        <dbReference type="ARBA" id="ARBA00001623"/>
    </source>
</evidence>
<comment type="similarity">
    <text evidence="3 7">Belongs to the metallo-beta-lactamase superfamily. Glyoxalase II family.</text>
</comment>
<dbReference type="PANTHER" id="PTHR43705:SF1">
    <property type="entry name" value="HYDROXYACYLGLUTATHIONE HYDROLASE GLOB"/>
    <property type="match status" value="1"/>
</dbReference>
<comment type="pathway">
    <text evidence="2 7">Secondary metabolite metabolism; methylglyoxal degradation; (R)-lactate from methylglyoxal: step 2/2.</text>
</comment>
<gene>
    <name evidence="7 9" type="primary">gloB</name>
    <name evidence="9" type="ORF">P857_1095</name>
</gene>
<dbReference type="HAMAP" id="MF_01374">
    <property type="entry name" value="Glyoxalase_2"/>
    <property type="match status" value="1"/>
</dbReference>
<evidence type="ECO:0000256" key="6">
    <source>
        <dbReference type="ARBA" id="ARBA00022833"/>
    </source>
</evidence>
<dbReference type="Gene3D" id="3.60.15.10">
    <property type="entry name" value="Ribonuclease Z/Hydroxyacylglutathione hydrolase-like"/>
    <property type="match status" value="1"/>
</dbReference>
<evidence type="ECO:0000256" key="4">
    <source>
        <dbReference type="ARBA" id="ARBA00022723"/>
    </source>
</evidence>
<accession>W2V1B7</accession>
<evidence type="ECO:0000256" key="3">
    <source>
        <dbReference type="ARBA" id="ARBA00006759"/>
    </source>
</evidence>
<dbReference type="InterPro" id="IPR001279">
    <property type="entry name" value="Metallo-B-lactamas"/>
</dbReference>
<comment type="catalytic activity">
    <reaction evidence="1 7">
        <text>an S-(2-hydroxyacyl)glutathione + H2O = a 2-hydroxy carboxylate + glutathione + H(+)</text>
        <dbReference type="Rhea" id="RHEA:21864"/>
        <dbReference type="ChEBI" id="CHEBI:15377"/>
        <dbReference type="ChEBI" id="CHEBI:15378"/>
        <dbReference type="ChEBI" id="CHEBI:57925"/>
        <dbReference type="ChEBI" id="CHEBI:58896"/>
        <dbReference type="ChEBI" id="CHEBI:71261"/>
        <dbReference type="EC" id="3.1.2.6"/>
    </reaction>
</comment>
<dbReference type="InterPro" id="IPR036866">
    <property type="entry name" value="RibonucZ/Hydroxyglut_hydro"/>
</dbReference>
<proteinExistence type="inferred from homology"/>
<dbReference type="NCBIfam" id="TIGR03413">
    <property type="entry name" value="GSH_gloB"/>
    <property type="match status" value="1"/>
</dbReference>
<feature type="binding site" evidence="7">
    <location>
        <position position="130"/>
    </location>
    <ligand>
        <name>Zn(2+)</name>
        <dbReference type="ChEBI" id="CHEBI:29105"/>
        <label>1</label>
    </ligand>
</feature>
<dbReference type="SMART" id="SM00849">
    <property type="entry name" value="Lactamase_B"/>
    <property type="match status" value="1"/>
</dbReference>
<dbReference type="InterPro" id="IPR017782">
    <property type="entry name" value="Hydroxyacylglutathione_Hdrlase"/>
</dbReference>
<evidence type="ECO:0000256" key="5">
    <source>
        <dbReference type="ARBA" id="ARBA00022801"/>
    </source>
</evidence>
<dbReference type="Pfam" id="PF00753">
    <property type="entry name" value="Lactamase_B"/>
    <property type="match status" value="1"/>
</dbReference>
<keyword evidence="6 7" id="KW-0862">Zinc</keyword>
<protein>
    <recommendedName>
        <fullName evidence="7">Hydroxyacylglutathione hydrolase</fullName>
        <ecNumber evidence="7">3.1.2.6</ecNumber>
    </recommendedName>
    <alternativeName>
        <fullName evidence="7">Glyoxalase II</fullName>
        <shortName evidence="7">Glx II</shortName>
    </alternativeName>
</protein>
<comment type="function">
    <text evidence="7">Thiolesterase that catalyzes the hydrolysis of S-D-lactoyl-glutathione to form glutathione and D-lactic acid.</text>
</comment>
<keyword evidence="4 7" id="KW-0479">Metal-binding</keyword>
<dbReference type="Proteomes" id="UP000018951">
    <property type="component" value="Unassembled WGS sequence"/>
</dbReference>
<dbReference type="SUPFAM" id="SSF56281">
    <property type="entry name" value="Metallo-hydrolase/oxidoreductase"/>
    <property type="match status" value="1"/>
</dbReference>
<evidence type="ECO:0000259" key="8">
    <source>
        <dbReference type="SMART" id="SM00849"/>
    </source>
</evidence>
<evidence type="ECO:0000313" key="10">
    <source>
        <dbReference type="Proteomes" id="UP000018951"/>
    </source>
</evidence>
<feature type="binding site" evidence="7">
    <location>
        <position position="55"/>
    </location>
    <ligand>
        <name>Zn(2+)</name>
        <dbReference type="ChEBI" id="CHEBI:29105"/>
        <label>1</label>
    </ligand>
</feature>
<feature type="binding site" evidence="7">
    <location>
        <position position="168"/>
    </location>
    <ligand>
        <name>Zn(2+)</name>
        <dbReference type="ChEBI" id="CHEBI:29105"/>
        <label>2</label>
    </ligand>
</feature>
<dbReference type="PANTHER" id="PTHR43705">
    <property type="entry name" value="HYDROXYACYLGLUTATHIONE HYDROLASE"/>
    <property type="match status" value="1"/>
</dbReference>
<dbReference type="AlphaFoldDB" id="W2V1B7"/>
<feature type="binding site" evidence="7">
    <location>
        <position position="57"/>
    </location>
    <ligand>
        <name>Zn(2+)</name>
        <dbReference type="ChEBI" id="CHEBI:29105"/>
        <label>1</label>
    </ligand>
</feature>
<dbReference type="GO" id="GO:0046872">
    <property type="term" value="F:metal ion binding"/>
    <property type="evidence" value="ECO:0007669"/>
    <property type="project" value="UniProtKB-KW"/>
</dbReference>
<reference evidence="9 10" key="1">
    <citation type="journal article" date="2013" name="PLoS ONE">
        <title>Bacterial endosymbiosis in a chordate host: long-term co-evolution and conservation of secondary metabolism.</title>
        <authorList>
            <person name="Kwan J.C."/>
            <person name="Schmidt E.W."/>
        </authorList>
    </citation>
    <scope>NUCLEOTIDE SEQUENCE [LARGE SCALE GENOMIC DNA]</scope>
    <source>
        <strain evidence="10">L6</strain>
    </source>
</reference>
<dbReference type="Pfam" id="PF16123">
    <property type="entry name" value="HAGH_C"/>
    <property type="match status" value="1"/>
</dbReference>
<sequence>MLDIEIIPLLKDNYCYFITDPVSKMNALIDPSTADEVLVFLQEKNLKLDFILNTHHHWDHVDGNLKIKEYTGAKIVGNIKDQDRIPGIDILVRENEIWYLGEQSCKILNLSGHTIGHIGYLFEGVVFTGDAVFSCGCGRLFEGNAEMMLSTFNRILSLPDECLMYCGHEYTYSNIIFCLSIDPSNLLLKDALIRTQEFLYKRLPSVPSSIGFERKANVFLRYKEDEIIKRILPESYHIASDSDVIAEMRRLKDVF</sequence>
<feature type="binding site" evidence="7">
    <location>
        <position position="113"/>
    </location>
    <ligand>
        <name>Zn(2+)</name>
        <dbReference type="ChEBI" id="CHEBI:29105"/>
        <label>1</label>
    </ligand>
</feature>
<dbReference type="GO" id="GO:0019243">
    <property type="term" value="P:methylglyoxal catabolic process to D-lactate via S-lactoyl-glutathione"/>
    <property type="evidence" value="ECO:0007669"/>
    <property type="project" value="UniProtKB-UniRule"/>
</dbReference>
<dbReference type="CDD" id="cd07723">
    <property type="entry name" value="hydroxyacylglutathione_hydrolase_MBL-fold"/>
    <property type="match status" value="1"/>
</dbReference>
<dbReference type="EC" id="3.1.2.6" evidence="7"/>
<dbReference type="EMBL" id="AXCJ01000001">
    <property type="protein sequence ID" value="ETO91915.1"/>
    <property type="molecule type" value="Genomic_DNA"/>
</dbReference>
<evidence type="ECO:0000256" key="7">
    <source>
        <dbReference type="HAMAP-Rule" id="MF_01374"/>
    </source>
</evidence>
<dbReference type="UniPathway" id="UPA00619">
    <property type="reaction ID" value="UER00676"/>
</dbReference>
<keyword evidence="10" id="KW-1185">Reference proteome</keyword>
<comment type="cofactor">
    <cofactor evidence="7">
        <name>Zn(2+)</name>
        <dbReference type="ChEBI" id="CHEBI:29105"/>
    </cofactor>
    <text evidence="7">Binds 2 Zn(2+) ions per subunit.</text>
</comment>
<name>W2V1B7_9RICK</name>
<organism evidence="9 10">
    <name type="scientific">Candidatus Xenolissoclinum pacificiensis L6</name>
    <dbReference type="NCBI Taxonomy" id="1401685"/>
    <lineage>
        <taxon>Bacteria</taxon>
        <taxon>Pseudomonadati</taxon>
        <taxon>Pseudomonadota</taxon>
        <taxon>Alphaproteobacteria</taxon>
        <taxon>Rickettsiales</taxon>
        <taxon>Anaplasmataceae</taxon>
        <taxon>Candidatus Xenolissoclinum</taxon>
    </lineage>
</organism>
<comment type="caution">
    <text evidence="9">The sequence shown here is derived from an EMBL/GenBank/DDBJ whole genome shotgun (WGS) entry which is preliminary data.</text>
</comment>
<keyword evidence="5 7" id="KW-0378">Hydrolase</keyword>
<feature type="domain" description="Metallo-beta-lactamase" evidence="8">
    <location>
        <begin position="12"/>
        <end position="168"/>
    </location>
</feature>
<dbReference type="InterPro" id="IPR035680">
    <property type="entry name" value="Clx_II_MBL"/>
</dbReference>
<dbReference type="PIRSF" id="PIRSF005457">
    <property type="entry name" value="Glx"/>
    <property type="match status" value="1"/>
</dbReference>
<feature type="binding site" evidence="7">
    <location>
        <position position="60"/>
    </location>
    <ligand>
        <name>Zn(2+)</name>
        <dbReference type="ChEBI" id="CHEBI:29105"/>
        <label>2</label>
    </ligand>
</feature>